<dbReference type="InterPro" id="IPR023352">
    <property type="entry name" value="MAPEG-like_dom_sf"/>
</dbReference>
<dbReference type="PANTHER" id="PTHR35814:SF1">
    <property type="entry name" value="GLUTATHIONE S-TRANSFERASE-RELATED"/>
    <property type="match status" value="1"/>
</dbReference>
<name>A0ABT7F0G0_9RHOB</name>
<evidence type="ECO:0000256" key="5">
    <source>
        <dbReference type="SAM" id="Phobius"/>
    </source>
</evidence>
<protein>
    <submittedName>
        <fullName evidence="6">MAPEG family protein</fullName>
    </submittedName>
</protein>
<gene>
    <name evidence="6" type="ORF">QO033_10355</name>
</gene>
<dbReference type="Gene3D" id="1.20.120.550">
    <property type="entry name" value="Membrane associated eicosanoid/glutathione metabolism-like domain"/>
    <property type="match status" value="1"/>
</dbReference>
<proteinExistence type="predicted"/>
<dbReference type="SUPFAM" id="SSF161084">
    <property type="entry name" value="MAPEG domain-like"/>
    <property type="match status" value="1"/>
</dbReference>
<evidence type="ECO:0000313" key="6">
    <source>
        <dbReference type="EMBL" id="MDK3018079.1"/>
    </source>
</evidence>
<evidence type="ECO:0000256" key="1">
    <source>
        <dbReference type="ARBA" id="ARBA00004370"/>
    </source>
</evidence>
<keyword evidence="3 5" id="KW-1133">Transmembrane helix</keyword>
<evidence type="ECO:0000256" key="4">
    <source>
        <dbReference type="ARBA" id="ARBA00023136"/>
    </source>
</evidence>
<feature type="transmembrane region" description="Helical" evidence="5">
    <location>
        <begin position="12"/>
        <end position="31"/>
    </location>
</feature>
<comment type="subcellular location">
    <subcellularLocation>
        <location evidence="1">Membrane</location>
    </subcellularLocation>
</comment>
<evidence type="ECO:0000256" key="3">
    <source>
        <dbReference type="ARBA" id="ARBA00022989"/>
    </source>
</evidence>
<evidence type="ECO:0000313" key="7">
    <source>
        <dbReference type="Proteomes" id="UP001243757"/>
    </source>
</evidence>
<dbReference type="PANTHER" id="PTHR35814">
    <property type="match status" value="1"/>
</dbReference>
<sequence>MPTIFPSITPIYAALIAVVFLALSARVITYRRRTAQTLGDHGDPALLARMRAQANCAEYAPIGLLLLLMIEMQGTPALAVQALGLALLLGRILHGLSFTDSRPRLPLRIAGIVLTLVMIGLSALALLTRALI</sequence>
<comment type="caution">
    <text evidence="6">The sequence shown here is derived from an EMBL/GenBank/DDBJ whole genome shotgun (WGS) entry which is preliminary data.</text>
</comment>
<keyword evidence="7" id="KW-1185">Reference proteome</keyword>
<accession>A0ABT7F0G0</accession>
<dbReference type="RefSeq" id="WP_284480888.1">
    <property type="nucleotide sequence ID" value="NZ_JASNJD010000006.1"/>
</dbReference>
<organism evidence="6 7">
    <name type="scientific">Pseudodonghicola flavimaris</name>
    <dbReference type="NCBI Taxonomy" id="3050036"/>
    <lineage>
        <taxon>Bacteria</taxon>
        <taxon>Pseudomonadati</taxon>
        <taxon>Pseudomonadota</taxon>
        <taxon>Alphaproteobacteria</taxon>
        <taxon>Rhodobacterales</taxon>
        <taxon>Paracoccaceae</taxon>
        <taxon>Pseudodonghicola</taxon>
    </lineage>
</organism>
<dbReference type="InterPro" id="IPR001129">
    <property type="entry name" value="Membr-assoc_MAPEG"/>
</dbReference>
<dbReference type="EMBL" id="JASNJD010000006">
    <property type="protein sequence ID" value="MDK3018079.1"/>
    <property type="molecule type" value="Genomic_DNA"/>
</dbReference>
<evidence type="ECO:0000256" key="2">
    <source>
        <dbReference type="ARBA" id="ARBA00022692"/>
    </source>
</evidence>
<dbReference type="Pfam" id="PF01124">
    <property type="entry name" value="MAPEG"/>
    <property type="match status" value="1"/>
</dbReference>
<feature type="transmembrane region" description="Helical" evidence="5">
    <location>
        <begin position="105"/>
        <end position="127"/>
    </location>
</feature>
<keyword evidence="4 5" id="KW-0472">Membrane</keyword>
<dbReference type="Proteomes" id="UP001243757">
    <property type="component" value="Unassembled WGS sequence"/>
</dbReference>
<reference evidence="6 7" key="1">
    <citation type="submission" date="2023-05" db="EMBL/GenBank/DDBJ databases">
        <title>Pseudodonghicola sp. nov.</title>
        <authorList>
            <person name="Huang J."/>
        </authorList>
    </citation>
    <scope>NUCLEOTIDE SEQUENCE [LARGE SCALE GENOMIC DNA]</scope>
    <source>
        <strain evidence="6 7">IC7</strain>
    </source>
</reference>
<keyword evidence="2 5" id="KW-0812">Transmembrane</keyword>